<feature type="non-terminal residue" evidence="4">
    <location>
        <position position="1"/>
    </location>
</feature>
<keyword evidence="2" id="KW-0812">Transmembrane</keyword>
<evidence type="ECO:0000313" key="5">
    <source>
        <dbReference type="EMBL" id="KAG9335395.1"/>
    </source>
</evidence>
<keyword evidence="2" id="KW-1133">Transmembrane helix</keyword>
<protein>
    <recommendedName>
        <fullName evidence="3">Ig-like domain-containing protein</fullName>
    </recommendedName>
</protein>
<dbReference type="Gene3D" id="2.60.40.10">
    <property type="entry name" value="Immunoglobulins"/>
    <property type="match status" value="1"/>
</dbReference>
<reference evidence="4" key="1">
    <citation type="thesis" date="2021" institute="BYU ScholarsArchive" country="Provo, UT, USA">
        <title>Applications of and Algorithms for Genome Assembly and Genomic Analyses with an Emphasis on Marine Teleosts.</title>
        <authorList>
            <person name="Pickett B.D."/>
        </authorList>
    </citation>
    <scope>NUCLEOTIDE SEQUENCE</scope>
    <source>
        <strain evidence="4">HI-2016</strain>
    </source>
</reference>
<feature type="domain" description="Ig-like" evidence="3">
    <location>
        <begin position="1"/>
        <end position="53"/>
    </location>
</feature>
<dbReference type="InterPro" id="IPR013783">
    <property type="entry name" value="Ig-like_fold"/>
</dbReference>
<evidence type="ECO:0000313" key="4">
    <source>
        <dbReference type="EMBL" id="KAG9329001.1"/>
    </source>
</evidence>
<organism evidence="4 6">
    <name type="scientific">Albula glossodonta</name>
    <name type="common">roundjaw bonefish</name>
    <dbReference type="NCBI Taxonomy" id="121402"/>
    <lineage>
        <taxon>Eukaryota</taxon>
        <taxon>Metazoa</taxon>
        <taxon>Chordata</taxon>
        <taxon>Craniata</taxon>
        <taxon>Vertebrata</taxon>
        <taxon>Euteleostomi</taxon>
        <taxon>Actinopterygii</taxon>
        <taxon>Neopterygii</taxon>
        <taxon>Teleostei</taxon>
        <taxon>Albuliformes</taxon>
        <taxon>Albulidae</taxon>
        <taxon>Albula</taxon>
    </lineage>
</organism>
<evidence type="ECO:0000313" key="6">
    <source>
        <dbReference type="Proteomes" id="UP000824540"/>
    </source>
</evidence>
<evidence type="ECO:0000256" key="1">
    <source>
        <dbReference type="SAM" id="MobiDB-lite"/>
    </source>
</evidence>
<dbReference type="EMBL" id="JAFBMS010001572">
    <property type="protein sequence ID" value="KAG9329001.1"/>
    <property type="molecule type" value="Genomic_DNA"/>
</dbReference>
<keyword evidence="2" id="KW-0472">Membrane</keyword>
<feature type="transmembrane region" description="Helical" evidence="2">
    <location>
        <begin position="58"/>
        <end position="80"/>
    </location>
</feature>
<comment type="caution">
    <text evidence="4">The sequence shown here is derived from an EMBL/GenBank/DDBJ whole genome shotgun (WGS) entry which is preliminary data.</text>
</comment>
<name>A0A8T2MSS5_9TELE</name>
<gene>
    <name evidence="5" type="ORF">JZ751_004716</name>
    <name evidence="4" type="ORF">JZ751_008483</name>
</gene>
<accession>A0A8T2MSS5</accession>
<dbReference type="AlphaFoldDB" id="A0A8T2MSS5"/>
<dbReference type="Proteomes" id="UP000824540">
    <property type="component" value="Unassembled WGS sequence"/>
</dbReference>
<dbReference type="InterPro" id="IPR007110">
    <property type="entry name" value="Ig-like_dom"/>
</dbReference>
<dbReference type="OrthoDB" id="6250964at2759"/>
<proteinExistence type="predicted"/>
<dbReference type="InterPro" id="IPR036179">
    <property type="entry name" value="Ig-like_dom_sf"/>
</dbReference>
<dbReference type="PROSITE" id="PS50835">
    <property type="entry name" value="IG_LIKE"/>
    <property type="match status" value="1"/>
</dbReference>
<sequence>TWFRIDEAEAWVTRSGPSYTIAEVSPGESGQYYCEARNRIGAHSSPVLTVRVRGRLKVIALASAVGVSAGLITLTVMVMISKNMHRVDSDPAEEDKQEETEDLYENVHPCIVPLKEAPQSSEADGSLNYVTVHYSRRPGLDQVPATNTPQDGDNEPRKASDVVYTVLARPNHL</sequence>
<evidence type="ECO:0000259" key="3">
    <source>
        <dbReference type="PROSITE" id="PS50835"/>
    </source>
</evidence>
<dbReference type="EMBL" id="JAFBMS010000120">
    <property type="protein sequence ID" value="KAG9335395.1"/>
    <property type="molecule type" value="Genomic_DNA"/>
</dbReference>
<evidence type="ECO:0000256" key="2">
    <source>
        <dbReference type="SAM" id="Phobius"/>
    </source>
</evidence>
<feature type="region of interest" description="Disordered" evidence="1">
    <location>
        <begin position="138"/>
        <end position="161"/>
    </location>
</feature>
<keyword evidence="6" id="KW-1185">Reference proteome</keyword>
<dbReference type="SUPFAM" id="SSF48726">
    <property type="entry name" value="Immunoglobulin"/>
    <property type="match status" value="1"/>
</dbReference>